<reference evidence="1" key="1">
    <citation type="submission" date="2021-06" db="EMBL/GenBank/DDBJ databases">
        <authorList>
            <person name="Arsene-Ploetze F."/>
        </authorList>
    </citation>
    <scope>NUCLEOTIDE SEQUENCE</scope>
    <source>
        <strain evidence="1">SBRY1</strain>
    </source>
</reference>
<dbReference type="EMBL" id="CAJVAX010000012">
    <property type="protein sequence ID" value="CAG7626145.1"/>
    <property type="molecule type" value="Genomic_DNA"/>
</dbReference>
<evidence type="ECO:0000313" key="1">
    <source>
        <dbReference type="EMBL" id="CAG7626145.1"/>
    </source>
</evidence>
<accession>A0A9W4E4B8</accession>
<organism evidence="1 2">
    <name type="scientific">Actinacidiphila bryophytorum</name>
    <dbReference type="NCBI Taxonomy" id="1436133"/>
    <lineage>
        <taxon>Bacteria</taxon>
        <taxon>Bacillati</taxon>
        <taxon>Actinomycetota</taxon>
        <taxon>Actinomycetes</taxon>
        <taxon>Kitasatosporales</taxon>
        <taxon>Streptomycetaceae</taxon>
        <taxon>Actinacidiphila</taxon>
    </lineage>
</organism>
<keyword evidence="2" id="KW-1185">Reference proteome</keyword>
<comment type="caution">
    <text evidence="1">The sequence shown here is derived from an EMBL/GenBank/DDBJ whole genome shotgun (WGS) entry which is preliminary data.</text>
</comment>
<dbReference type="Proteomes" id="UP001153328">
    <property type="component" value="Unassembled WGS sequence"/>
</dbReference>
<proteinExistence type="predicted"/>
<name>A0A9W4E4B8_9ACTN</name>
<gene>
    <name evidence="1" type="ORF">SBRY_20232</name>
</gene>
<sequence>MVFPSGRGGSVERGSPRLQLRAPVCQCRILGTTRNISTERVAARPFSHPNRYPLVRMFP</sequence>
<dbReference type="AlphaFoldDB" id="A0A9W4E4B8"/>
<evidence type="ECO:0000313" key="2">
    <source>
        <dbReference type="Proteomes" id="UP001153328"/>
    </source>
</evidence>
<protein>
    <submittedName>
        <fullName evidence="1">Uncharacterized protein</fullName>
    </submittedName>
</protein>